<gene>
    <name evidence="3" type="ORF">EJ997_05265</name>
</gene>
<keyword evidence="2" id="KW-1133">Transmembrane helix</keyword>
<dbReference type="PANTHER" id="PTHR34295">
    <property type="entry name" value="BIOTIN TRANSPORTER BIOY"/>
    <property type="match status" value="1"/>
</dbReference>
<feature type="transmembrane region" description="Helical" evidence="2">
    <location>
        <begin position="189"/>
        <end position="214"/>
    </location>
</feature>
<feature type="transmembrane region" description="Helical" evidence="2">
    <location>
        <begin position="50"/>
        <end position="68"/>
    </location>
</feature>
<keyword evidence="2" id="KW-0812">Transmembrane</keyword>
<dbReference type="Pfam" id="PF02632">
    <property type="entry name" value="BioY"/>
    <property type="match status" value="1"/>
</dbReference>
<name>A0A3S9Q0I8_9ACTO</name>
<feature type="transmembrane region" description="Helical" evidence="2">
    <location>
        <begin position="155"/>
        <end position="177"/>
    </location>
</feature>
<evidence type="ECO:0000256" key="1">
    <source>
        <dbReference type="ARBA" id="ARBA00010692"/>
    </source>
</evidence>
<evidence type="ECO:0000313" key="4">
    <source>
        <dbReference type="Proteomes" id="UP000280344"/>
    </source>
</evidence>
<dbReference type="OrthoDB" id="1496139at2"/>
<dbReference type="GO" id="GO:0015225">
    <property type="term" value="F:biotin transmembrane transporter activity"/>
    <property type="evidence" value="ECO:0007669"/>
    <property type="project" value="InterPro"/>
</dbReference>
<dbReference type="Gene3D" id="1.10.1760.20">
    <property type="match status" value="1"/>
</dbReference>
<sequence length="218" mass="22535">MVDAVAQAETTNLRFSNLLIRNCERWPVTTPNIAVGVLSDRIPFSRARDIALVAGGAIFVAIASQIVIPLGFTPVPLSLSTFAVILTGAALGPVKATLSLSLYMLAGMAGAPIFAEQSSGWESASFGYIIGYILAAAAAGKLASKGFDRSIGKTALLVIACSVLIYAVGLPWLMAFTGADLVQGLEMGVVPFLIGDAIKGAAAMALLPATWHLIGKSK</sequence>
<keyword evidence="2" id="KW-0472">Membrane</keyword>
<dbReference type="GO" id="GO:0005886">
    <property type="term" value="C:plasma membrane"/>
    <property type="evidence" value="ECO:0007669"/>
    <property type="project" value="InterPro"/>
</dbReference>
<dbReference type="KEGG" id="flh:EJ997_05265"/>
<evidence type="ECO:0000256" key="2">
    <source>
        <dbReference type="SAM" id="Phobius"/>
    </source>
</evidence>
<dbReference type="AlphaFoldDB" id="A0A3S9Q0I8"/>
<dbReference type="Proteomes" id="UP000280344">
    <property type="component" value="Chromosome"/>
</dbReference>
<proteinExistence type="inferred from homology"/>
<protein>
    <submittedName>
        <fullName evidence="3">Biotin transporter BioY</fullName>
    </submittedName>
</protein>
<comment type="similarity">
    <text evidence="1">Belongs to the BioY family.</text>
</comment>
<dbReference type="InterPro" id="IPR003784">
    <property type="entry name" value="BioY"/>
</dbReference>
<dbReference type="EMBL" id="CP034593">
    <property type="protein sequence ID" value="AZQ78153.1"/>
    <property type="molecule type" value="Genomic_DNA"/>
</dbReference>
<reference evidence="3 4" key="1">
    <citation type="submission" date="2018-12" db="EMBL/GenBank/DDBJ databases">
        <title>Complete genome sequence of Flaviflexus sp. H23T48.</title>
        <authorList>
            <person name="Bae J.-W."/>
            <person name="Lee J.-Y."/>
        </authorList>
    </citation>
    <scope>NUCLEOTIDE SEQUENCE [LARGE SCALE GENOMIC DNA]</scope>
    <source>
        <strain evidence="3 4">H23T48</strain>
    </source>
</reference>
<evidence type="ECO:0000313" key="3">
    <source>
        <dbReference type="EMBL" id="AZQ78153.1"/>
    </source>
</evidence>
<keyword evidence="4" id="KW-1185">Reference proteome</keyword>
<organism evidence="3 4">
    <name type="scientific">Flaviflexus ciconiae</name>
    <dbReference type="NCBI Taxonomy" id="2496867"/>
    <lineage>
        <taxon>Bacteria</taxon>
        <taxon>Bacillati</taxon>
        <taxon>Actinomycetota</taxon>
        <taxon>Actinomycetes</taxon>
        <taxon>Actinomycetales</taxon>
        <taxon>Actinomycetaceae</taxon>
        <taxon>Flaviflexus</taxon>
    </lineage>
</organism>
<dbReference type="PANTHER" id="PTHR34295:SF1">
    <property type="entry name" value="BIOTIN TRANSPORTER BIOY"/>
    <property type="match status" value="1"/>
</dbReference>
<accession>A0A3S9Q0I8</accession>